<evidence type="ECO:0000313" key="1">
    <source>
        <dbReference type="EMBL" id="SVB50273.1"/>
    </source>
</evidence>
<evidence type="ECO:0008006" key="2">
    <source>
        <dbReference type="Google" id="ProtNLM"/>
    </source>
</evidence>
<dbReference type="EMBL" id="UINC01044603">
    <property type="protein sequence ID" value="SVB50273.1"/>
    <property type="molecule type" value="Genomic_DNA"/>
</dbReference>
<dbReference type="AlphaFoldDB" id="A0A382EK45"/>
<proteinExistence type="predicted"/>
<gene>
    <name evidence="1" type="ORF">METZ01_LOCUS203127</name>
</gene>
<name>A0A382EK45_9ZZZZ</name>
<sequence length="49" mass="6103">MQHHKYSLTELYNMIPWEREVYVQLLVKWLEEEEQRHRAAEAKMQMPTT</sequence>
<protein>
    <recommendedName>
        <fullName evidence="2">Baseplate hub assembly catalyst</fullName>
    </recommendedName>
</protein>
<accession>A0A382EK45</accession>
<organism evidence="1">
    <name type="scientific">marine metagenome</name>
    <dbReference type="NCBI Taxonomy" id="408172"/>
    <lineage>
        <taxon>unclassified sequences</taxon>
        <taxon>metagenomes</taxon>
        <taxon>ecological metagenomes</taxon>
    </lineage>
</organism>
<reference evidence="1" key="1">
    <citation type="submission" date="2018-05" db="EMBL/GenBank/DDBJ databases">
        <authorList>
            <person name="Lanie J.A."/>
            <person name="Ng W.-L."/>
            <person name="Kazmierczak K.M."/>
            <person name="Andrzejewski T.M."/>
            <person name="Davidsen T.M."/>
            <person name="Wayne K.J."/>
            <person name="Tettelin H."/>
            <person name="Glass J.I."/>
            <person name="Rusch D."/>
            <person name="Podicherti R."/>
            <person name="Tsui H.-C.T."/>
            <person name="Winkler M.E."/>
        </authorList>
    </citation>
    <scope>NUCLEOTIDE SEQUENCE</scope>
</reference>